<dbReference type="PROSITE" id="PS00893">
    <property type="entry name" value="NUDIX_BOX"/>
    <property type="match status" value="1"/>
</dbReference>
<evidence type="ECO:0000256" key="17">
    <source>
        <dbReference type="RuleBase" id="RU003476"/>
    </source>
</evidence>
<evidence type="ECO:0000256" key="10">
    <source>
        <dbReference type="ARBA" id="ARBA00035861"/>
    </source>
</evidence>
<dbReference type="PROSITE" id="PS51462">
    <property type="entry name" value="NUDIX"/>
    <property type="match status" value="1"/>
</dbReference>
<keyword evidence="3" id="KW-0515">Mutator protein</keyword>
<name>A0A5B9EI18_9BACT</name>
<dbReference type="SUPFAM" id="SSF55811">
    <property type="entry name" value="Nudix"/>
    <property type="match status" value="1"/>
</dbReference>
<dbReference type="PRINTS" id="PR00502">
    <property type="entry name" value="NUDIXFAMILY"/>
</dbReference>
<dbReference type="GO" id="GO:0035539">
    <property type="term" value="F:8-oxo-7,8-dihydrodeoxyguanosine triphosphate pyrophosphatase activity"/>
    <property type="evidence" value="ECO:0007669"/>
    <property type="project" value="UniProtKB-EC"/>
</dbReference>
<dbReference type="CDD" id="cd03425">
    <property type="entry name" value="NUDIX_MutT_NudA_like"/>
    <property type="match status" value="1"/>
</dbReference>
<dbReference type="InterPro" id="IPR000086">
    <property type="entry name" value="NUDIX_hydrolase_dom"/>
</dbReference>
<dbReference type="GO" id="GO:0044716">
    <property type="term" value="F:8-oxo-GDP phosphatase activity"/>
    <property type="evidence" value="ECO:0007669"/>
    <property type="project" value="TreeGrafter"/>
</dbReference>
<dbReference type="GO" id="GO:0044715">
    <property type="term" value="F:8-oxo-dGDP phosphatase activity"/>
    <property type="evidence" value="ECO:0007669"/>
    <property type="project" value="TreeGrafter"/>
</dbReference>
<evidence type="ECO:0000256" key="1">
    <source>
        <dbReference type="ARBA" id="ARBA00001946"/>
    </source>
</evidence>
<dbReference type="GO" id="GO:0006260">
    <property type="term" value="P:DNA replication"/>
    <property type="evidence" value="ECO:0007669"/>
    <property type="project" value="UniProtKB-KW"/>
</dbReference>
<evidence type="ECO:0000256" key="6">
    <source>
        <dbReference type="ARBA" id="ARBA00022763"/>
    </source>
</evidence>
<evidence type="ECO:0000256" key="14">
    <source>
        <dbReference type="ARBA" id="ARBA00041592"/>
    </source>
</evidence>
<dbReference type="Pfam" id="PF00293">
    <property type="entry name" value="NUDIX"/>
    <property type="match status" value="1"/>
</dbReference>
<evidence type="ECO:0000256" key="12">
    <source>
        <dbReference type="ARBA" id="ARBA00038905"/>
    </source>
</evidence>
<gene>
    <name evidence="19" type="ORF">FTW19_16770</name>
</gene>
<evidence type="ECO:0000256" key="2">
    <source>
        <dbReference type="ARBA" id="ARBA00005582"/>
    </source>
</evidence>
<dbReference type="KEGG" id="talb:FTW19_16770"/>
<dbReference type="InterPro" id="IPR015797">
    <property type="entry name" value="NUDIX_hydrolase-like_dom_sf"/>
</dbReference>
<keyword evidence="4" id="KW-0235">DNA replication</keyword>
<dbReference type="AlphaFoldDB" id="A0A5B9EI18"/>
<dbReference type="GO" id="GO:0008413">
    <property type="term" value="F:8-oxo-7,8-dihydroguanosine triphosphate pyrophosphatase activity"/>
    <property type="evidence" value="ECO:0007669"/>
    <property type="project" value="TreeGrafter"/>
</dbReference>
<dbReference type="GO" id="GO:0046872">
    <property type="term" value="F:metal ion binding"/>
    <property type="evidence" value="ECO:0007669"/>
    <property type="project" value="UniProtKB-KW"/>
</dbReference>
<evidence type="ECO:0000256" key="16">
    <source>
        <dbReference type="ARBA" id="ARBA00042798"/>
    </source>
</evidence>
<dbReference type="InterPro" id="IPR047127">
    <property type="entry name" value="MutT-like"/>
</dbReference>
<keyword evidence="7 17" id="KW-0378">Hydrolase</keyword>
<proteinExistence type="inferred from homology"/>
<dbReference type="InterPro" id="IPR020084">
    <property type="entry name" value="NUDIX_hydrolase_CS"/>
</dbReference>
<dbReference type="EC" id="3.6.1.55" evidence="12"/>
<sequence length="154" mass="17406">MSRAAKKSRRRPGAKEAAKQIRLVVAALILRETETGREVLVCQRRPEQAMALKWEFPGGKIEAGESPEAALRRELNEELGIEAVIGPRITRLRHNYRNGGAVDLQFFTVHEFKGALENRIFNDMQWTLLPRLPEFDFLAADLSLIQDLASGKLL</sequence>
<evidence type="ECO:0000256" key="7">
    <source>
        <dbReference type="ARBA" id="ARBA00022801"/>
    </source>
</evidence>
<keyword evidence="5" id="KW-0479">Metal-binding</keyword>
<comment type="catalytic activity">
    <reaction evidence="10">
        <text>8-oxo-dGTP + H2O = 8-oxo-dGMP + diphosphate + H(+)</text>
        <dbReference type="Rhea" id="RHEA:31575"/>
        <dbReference type="ChEBI" id="CHEBI:15377"/>
        <dbReference type="ChEBI" id="CHEBI:15378"/>
        <dbReference type="ChEBI" id="CHEBI:33019"/>
        <dbReference type="ChEBI" id="CHEBI:63224"/>
        <dbReference type="ChEBI" id="CHEBI:77896"/>
        <dbReference type="EC" id="3.6.1.55"/>
    </reaction>
</comment>
<protein>
    <recommendedName>
        <fullName evidence="13">8-oxo-dGTP diphosphatase</fullName>
        <ecNumber evidence="12">3.6.1.55</ecNumber>
    </recommendedName>
    <alternativeName>
        <fullName evidence="16">7,8-dihydro-8-oxoguanine-triphosphatase</fullName>
    </alternativeName>
    <alternativeName>
        <fullName evidence="15">Mutator protein MutT</fullName>
    </alternativeName>
    <alternativeName>
        <fullName evidence="14">dGTP pyrophosphohydrolase</fullName>
    </alternativeName>
</protein>
<dbReference type="GO" id="GO:0006281">
    <property type="term" value="P:DNA repair"/>
    <property type="evidence" value="ECO:0007669"/>
    <property type="project" value="UniProtKB-KW"/>
</dbReference>
<evidence type="ECO:0000313" key="20">
    <source>
        <dbReference type="Proteomes" id="UP000321820"/>
    </source>
</evidence>
<comment type="cofactor">
    <cofactor evidence="1">
        <name>Mg(2+)</name>
        <dbReference type="ChEBI" id="CHEBI:18420"/>
    </cofactor>
</comment>
<keyword evidence="20" id="KW-1185">Reference proteome</keyword>
<evidence type="ECO:0000256" key="4">
    <source>
        <dbReference type="ARBA" id="ARBA00022705"/>
    </source>
</evidence>
<dbReference type="InterPro" id="IPR020476">
    <property type="entry name" value="Nudix_hydrolase"/>
</dbReference>
<accession>A0A5B9EI18</accession>
<dbReference type="Gene3D" id="3.90.79.10">
    <property type="entry name" value="Nucleoside Triphosphate Pyrophosphohydrolase"/>
    <property type="match status" value="1"/>
</dbReference>
<evidence type="ECO:0000256" key="3">
    <source>
        <dbReference type="ARBA" id="ARBA00022457"/>
    </source>
</evidence>
<evidence type="ECO:0000313" key="19">
    <source>
        <dbReference type="EMBL" id="QEE31399.1"/>
    </source>
</evidence>
<comment type="similarity">
    <text evidence="2 17">Belongs to the Nudix hydrolase family.</text>
</comment>
<dbReference type="PANTHER" id="PTHR47707:SF1">
    <property type="entry name" value="NUDIX HYDROLASE FAMILY PROTEIN"/>
    <property type="match status" value="1"/>
</dbReference>
<comment type="catalytic activity">
    <reaction evidence="11">
        <text>8-oxo-GTP + H2O = 8-oxo-GMP + diphosphate + H(+)</text>
        <dbReference type="Rhea" id="RHEA:67616"/>
        <dbReference type="ChEBI" id="CHEBI:15377"/>
        <dbReference type="ChEBI" id="CHEBI:15378"/>
        <dbReference type="ChEBI" id="CHEBI:33019"/>
        <dbReference type="ChEBI" id="CHEBI:143553"/>
        <dbReference type="ChEBI" id="CHEBI:145694"/>
    </reaction>
</comment>
<dbReference type="PANTHER" id="PTHR47707">
    <property type="entry name" value="8-OXO-DGTP DIPHOSPHATASE"/>
    <property type="match status" value="1"/>
</dbReference>
<evidence type="ECO:0000256" key="5">
    <source>
        <dbReference type="ARBA" id="ARBA00022723"/>
    </source>
</evidence>
<evidence type="ECO:0000256" key="11">
    <source>
        <dbReference type="ARBA" id="ARBA00036904"/>
    </source>
</evidence>
<organism evidence="19 20">
    <name type="scientific">Terriglobus albidus</name>
    <dbReference type="NCBI Taxonomy" id="1592106"/>
    <lineage>
        <taxon>Bacteria</taxon>
        <taxon>Pseudomonadati</taxon>
        <taxon>Acidobacteriota</taxon>
        <taxon>Terriglobia</taxon>
        <taxon>Terriglobales</taxon>
        <taxon>Acidobacteriaceae</taxon>
        <taxon>Terriglobus</taxon>
    </lineage>
</organism>
<evidence type="ECO:0000259" key="18">
    <source>
        <dbReference type="PROSITE" id="PS51462"/>
    </source>
</evidence>
<keyword evidence="9" id="KW-0234">DNA repair</keyword>
<evidence type="ECO:0000256" key="13">
    <source>
        <dbReference type="ARBA" id="ARBA00040794"/>
    </source>
</evidence>
<evidence type="ECO:0000256" key="15">
    <source>
        <dbReference type="ARBA" id="ARBA00041979"/>
    </source>
</evidence>
<feature type="domain" description="Nudix hydrolase" evidence="18">
    <location>
        <begin position="20"/>
        <end position="150"/>
    </location>
</feature>
<dbReference type="EMBL" id="CP042806">
    <property type="protein sequence ID" value="QEE31399.1"/>
    <property type="molecule type" value="Genomic_DNA"/>
</dbReference>
<evidence type="ECO:0000256" key="8">
    <source>
        <dbReference type="ARBA" id="ARBA00022842"/>
    </source>
</evidence>
<evidence type="ECO:0000256" key="9">
    <source>
        <dbReference type="ARBA" id="ARBA00023204"/>
    </source>
</evidence>
<reference evidence="19 20" key="1">
    <citation type="submission" date="2019-08" db="EMBL/GenBank/DDBJ databases">
        <title>Complete genome sequence of Terriglobus albidus strain ORNL.</title>
        <authorList>
            <person name="Podar M."/>
        </authorList>
    </citation>
    <scope>NUCLEOTIDE SEQUENCE [LARGE SCALE GENOMIC DNA]</scope>
    <source>
        <strain evidence="19 20">ORNL</strain>
    </source>
</reference>
<keyword evidence="8" id="KW-0460">Magnesium</keyword>
<keyword evidence="6" id="KW-0227">DNA damage</keyword>
<dbReference type="Proteomes" id="UP000321820">
    <property type="component" value="Chromosome"/>
</dbReference>
<dbReference type="OrthoDB" id="9810648at2"/>